<feature type="compositionally biased region" description="Basic and acidic residues" evidence="8">
    <location>
        <begin position="75"/>
        <end position="87"/>
    </location>
</feature>
<keyword evidence="2 7" id="KW-0808">Transferase</keyword>
<feature type="site" description="Critical for specifying symmetric addition of methyl groups" evidence="6">
    <location>
        <position position="406"/>
    </location>
</feature>
<dbReference type="InterPro" id="IPR035075">
    <property type="entry name" value="PRMT5"/>
</dbReference>
<evidence type="ECO:0000313" key="12">
    <source>
        <dbReference type="EMBL" id="KAE9407687.1"/>
    </source>
</evidence>
<sequence>MSTWTPSASVSAFITLSDLSKSKTSGSHETAPLELISQAYSKGYNSVCLPLTTDAWRKRWTEMCLMSDSPHTGKHPRESRRESKLVSRDLTAEKKAEAWRANPCFEREEVTITRLDEAENVTVIVSEWLELDAEDDGIRCDAEIALQQELAYASYLNIHTAILPPPRNRDHVSSYARTVRACLQCAPYMSLAVRLPVYDTTSVSEPLPLSPSSSSSSLQSHSTPSTPRLVVSNSTESLNRSSASPAHLEAHIDAAWEMWDLIRSICDYSTRLALALDLTPPLPNSPGVLSKWAAEAVRYIFLPSSTFIANTKGYPVLPKPTQNFIRDSMTHRPNIIISGASSGLHLRGGEDAYSQYVRHLERTSPVVQAAEKVGTVENFAQGYQDYLQAPLQPLMDNLQSITYQTFEQDPVKYQSYEEAIHKALMEWPRPGKIVVCVAGAGRGPLVARCLSAVNRSKRNVHIYAIEKNPNAFVTLQNRQRTEWRDRVQLLFGDMRTIEVPEKADILVSELLGSFGDNELSPECLDGAMRFLKPQGISIPSSYTAHLAPLSSSKLYNEARAIKDEKSLETPYVVMFQAVNLLSGEGPGPSGLCGPQVQECWEFEHPRKSSVLNTQGLPPTNSHNTRSAKLRFHIPHAGALHGLAGYFEAVLYGNIGLSIHPQRKEQISKDMLSWFPLFFPFKEPLYLPSNSELQVSIWRLTNERQVWYEWHAEAFLGALPSIVVSGSQALPPSLLSSPTVGVPSPLIDAIDLQPRHSSVLLRDAATERSVAGLVKIGHTSLHNAGGRSSWIGL</sequence>
<dbReference type="PROSITE" id="PS51678">
    <property type="entry name" value="SAM_MT_PRMT"/>
    <property type="match status" value="1"/>
</dbReference>
<protein>
    <submittedName>
        <fullName evidence="12">PRMT5-domain-containing protein</fullName>
    </submittedName>
</protein>
<feature type="domain" description="PRMT5 oligomerisation" evidence="11">
    <location>
        <begin position="541"/>
        <end position="790"/>
    </location>
</feature>
<dbReference type="OrthoDB" id="1368803at2759"/>
<evidence type="ECO:0000256" key="4">
    <source>
        <dbReference type="PIRSR" id="PIRSR015894-1"/>
    </source>
</evidence>
<dbReference type="Pfam" id="PF05185">
    <property type="entry name" value="PRMT5"/>
    <property type="match status" value="1"/>
</dbReference>
<dbReference type="GO" id="GO:0005634">
    <property type="term" value="C:nucleus"/>
    <property type="evidence" value="ECO:0007669"/>
    <property type="project" value="TreeGrafter"/>
</dbReference>
<feature type="binding site" evidence="5">
    <location>
        <begin position="412"/>
        <end position="413"/>
    </location>
    <ligand>
        <name>S-adenosyl-L-methionine</name>
        <dbReference type="ChEBI" id="CHEBI:59789"/>
    </ligand>
</feature>
<evidence type="ECO:0000259" key="10">
    <source>
        <dbReference type="Pfam" id="PF17285"/>
    </source>
</evidence>
<dbReference type="GO" id="GO:0016274">
    <property type="term" value="F:protein-arginine N-methyltransferase activity"/>
    <property type="evidence" value="ECO:0007669"/>
    <property type="project" value="InterPro"/>
</dbReference>
<feature type="compositionally biased region" description="Low complexity" evidence="8">
    <location>
        <begin position="209"/>
        <end position="227"/>
    </location>
</feature>
<dbReference type="AlphaFoldDB" id="A0A6A4IF13"/>
<dbReference type="Pfam" id="PF17285">
    <property type="entry name" value="PRMT5_TIM"/>
    <property type="match status" value="1"/>
</dbReference>
<feature type="domain" description="PRMT5 TIM barrel" evidence="10">
    <location>
        <begin position="43"/>
        <end position="362"/>
    </location>
</feature>
<evidence type="ECO:0000256" key="3">
    <source>
        <dbReference type="ARBA" id="ARBA00022691"/>
    </source>
</evidence>
<dbReference type="Gene3D" id="3.40.50.150">
    <property type="entry name" value="Vaccinia Virus protein VP39"/>
    <property type="match status" value="1"/>
</dbReference>
<dbReference type="InterPro" id="IPR029063">
    <property type="entry name" value="SAM-dependent_MTases_sf"/>
</dbReference>
<evidence type="ECO:0000256" key="8">
    <source>
        <dbReference type="SAM" id="MobiDB-lite"/>
    </source>
</evidence>
<dbReference type="EMBL" id="ML769394">
    <property type="protein sequence ID" value="KAE9407687.1"/>
    <property type="molecule type" value="Genomic_DNA"/>
</dbReference>
<evidence type="ECO:0000256" key="7">
    <source>
        <dbReference type="PROSITE-ProRule" id="PRU01015"/>
    </source>
</evidence>
<keyword evidence="1 7" id="KW-0489">Methyltransferase</keyword>
<dbReference type="PANTHER" id="PTHR10738:SF0">
    <property type="entry name" value="PROTEIN ARGININE N-METHYLTRANSFERASE 5"/>
    <property type="match status" value="1"/>
</dbReference>
<proteinExistence type="predicted"/>
<dbReference type="GO" id="GO:0032259">
    <property type="term" value="P:methylation"/>
    <property type="evidence" value="ECO:0007669"/>
    <property type="project" value="UniProtKB-KW"/>
</dbReference>
<dbReference type="Gene3D" id="2.70.160.11">
    <property type="entry name" value="Hnrnp arginine n-methyltransferase1"/>
    <property type="match status" value="1"/>
</dbReference>
<reference evidence="12" key="1">
    <citation type="journal article" date="2019" name="Environ. Microbiol.">
        <title>Fungal ecological strategies reflected in gene transcription - a case study of two litter decomposers.</title>
        <authorList>
            <person name="Barbi F."/>
            <person name="Kohler A."/>
            <person name="Barry K."/>
            <person name="Baskaran P."/>
            <person name="Daum C."/>
            <person name="Fauchery L."/>
            <person name="Ihrmark K."/>
            <person name="Kuo A."/>
            <person name="LaButti K."/>
            <person name="Lipzen A."/>
            <person name="Morin E."/>
            <person name="Grigoriev I.V."/>
            <person name="Henrissat B."/>
            <person name="Lindahl B."/>
            <person name="Martin F."/>
        </authorList>
    </citation>
    <scope>NUCLEOTIDE SEQUENCE</scope>
    <source>
        <strain evidence="12">JB14</strain>
    </source>
</reference>
<feature type="region of interest" description="Disordered" evidence="8">
    <location>
        <begin position="209"/>
        <end position="236"/>
    </location>
</feature>
<evidence type="ECO:0000256" key="6">
    <source>
        <dbReference type="PIRSR" id="PIRSR015894-3"/>
    </source>
</evidence>
<keyword evidence="3 5" id="KW-0949">S-adenosyl-L-methionine</keyword>
<evidence type="ECO:0000259" key="9">
    <source>
        <dbReference type="Pfam" id="PF05185"/>
    </source>
</evidence>
<dbReference type="GO" id="GO:0006355">
    <property type="term" value="P:regulation of DNA-templated transcription"/>
    <property type="evidence" value="ECO:0007669"/>
    <property type="project" value="TreeGrafter"/>
</dbReference>
<feature type="active site" description="Proton donor/acceptor" evidence="4">
    <location>
        <position position="518"/>
    </location>
</feature>
<dbReference type="GO" id="GO:0005829">
    <property type="term" value="C:cytosol"/>
    <property type="evidence" value="ECO:0007669"/>
    <property type="project" value="TreeGrafter"/>
</dbReference>
<dbReference type="CDD" id="cd02440">
    <property type="entry name" value="AdoMet_MTases"/>
    <property type="match status" value="1"/>
</dbReference>
<dbReference type="Pfam" id="PF17286">
    <property type="entry name" value="PRMT5_C"/>
    <property type="match status" value="1"/>
</dbReference>
<dbReference type="PANTHER" id="PTHR10738">
    <property type="entry name" value="PROTEIN ARGININE N-METHYLTRANSFERASE 5"/>
    <property type="match status" value="1"/>
</dbReference>
<dbReference type="SUPFAM" id="SSF53335">
    <property type="entry name" value="S-adenosyl-L-methionine-dependent methyltransferases"/>
    <property type="match status" value="1"/>
</dbReference>
<dbReference type="InterPro" id="IPR035247">
    <property type="entry name" value="PRMT5_TIM"/>
</dbReference>
<feature type="binding site" evidence="5">
    <location>
        <position position="403"/>
    </location>
    <ligand>
        <name>S-adenosyl-L-methionine</name>
        <dbReference type="ChEBI" id="CHEBI:59789"/>
    </ligand>
</feature>
<evidence type="ECO:0000256" key="5">
    <source>
        <dbReference type="PIRSR" id="PIRSR015894-2"/>
    </source>
</evidence>
<feature type="binding site" evidence="5">
    <location>
        <begin position="493"/>
        <end position="494"/>
    </location>
    <ligand>
        <name>S-adenosyl-L-methionine</name>
        <dbReference type="ChEBI" id="CHEBI:59789"/>
    </ligand>
</feature>
<organism evidence="12 13">
    <name type="scientific">Gymnopus androsaceus JB14</name>
    <dbReference type="NCBI Taxonomy" id="1447944"/>
    <lineage>
        <taxon>Eukaryota</taxon>
        <taxon>Fungi</taxon>
        <taxon>Dikarya</taxon>
        <taxon>Basidiomycota</taxon>
        <taxon>Agaricomycotina</taxon>
        <taxon>Agaricomycetes</taxon>
        <taxon>Agaricomycetidae</taxon>
        <taxon>Agaricales</taxon>
        <taxon>Marasmiineae</taxon>
        <taxon>Omphalotaceae</taxon>
        <taxon>Gymnopus</taxon>
    </lineage>
</organism>
<dbReference type="Gene3D" id="3.20.20.150">
    <property type="entry name" value="Divalent-metal-dependent TIM barrel enzymes"/>
    <property type="match status" value="1"/>
</dbReference>
<keyword evidence="13" id="KW-1185">Reference proteome</keyword>
<evidence type="ECO:0000256" key="2">
    <source>
        <dbReference type="ARBA" id="ARBA00022679"/>
    </source>
</evidence>
<feature type="active site" description="Proton donor/acceptor" evidence="4">
    <location>
        <position position="509"/>
    </location>
</feature>
<dbReference type="Proteomes" id="UP000799118">
    <property type="component" value="Unassembled WGS sequence"/>
</dbReference>
<feature type="binding site" evidence="5">
    <location>
        <position position="466"/>
    </location>
    <ligand>
        <name>S-adenosyl-L-methionine</name>
        <dbReference type="ChEBI" id="CHEBI:59789"/>
    </ligand>
</feature>
<dbReference type="InterPro" id="IPR035248">
    <property type="entry name" value="PRMT5_C"/>
</dbReference>
<accession>A0A6A4IF13</accession>
<gene>
    <name evidence="12" type="ORF">BT96DRAFT_914384</name>
</gene>
<evidence type="ECO:0000259" key="11">
    <source>
        <dbReference type="Pfam" id="PF17286"/>
    </source>
</evidence>
<evidence type="ECO:0000256" key="1">
    <source>
        <dbReference type="ARBA" id="ARBA00022603"/>
    </source>
</evidence>
<feature type="domain" description="PRMT5 arginine-N-methyltransferase" evidence="9">
    <location>
        <begin position="377"/>
        <end position="538"/>
    </location>
</feature>
<evidence type="ECO:0000313" key="13">
    <source>
        <dbReference type="Proteomes" id="UP000799118"/>
    </source>
</evidence>
<dbReference type="InterPro" id="IPR025799">
    <property type="entry name" value="Arg_MeTrfase"/>
</dbReference>
<name>A0A6A4IF13_9AGAR</name>
<feature type="region of interest" description="Disordered" evidence="8">
    <location>
        <begin position="67"/>
        <end position="87"/>
    </location>
</feature>